<organism evidence="3">
    <name type="scientific">Candidatus Kentrum sp. FM</name>
    <dbReference type="NCBI Taxonomy" id="2126340"/>
    <lineage>
        <taxon>Bacteria</taxon>
        <taxon>Pseudomonadati</taxon>
        <taxon>Pseudomonadota</taxon>
        <taxon>Gammaproteobacteria</taxon>
        <taxon>Candidatus Kentrum</taxon>
    </lineage>
</organism>
<accession>A0A450WCT9</accession>
<dbReference type="AlphaFoldDB" id="A0A450WCT9"/>
<evidence type="ECO:0000313" key="3">
    <source>
        <dbReference type="EMBL" id="VFK14886.1"/>
    </source>
</evidence>
<reference evidence="3" key="1">
    <citation type="submission" date="2019-02" db="EMBL/GenBank/DDBJ databases">
        <authorList>
            <person name="Gruber-Vodicka R. H."/>
            <person name="Seah K. B. B."/>
        </authorList>
    </citation>
    <scope>NUCLEOTIDE SEQUENCE</scope>
    <source>
        <strain evidence="1">BECK_BZ163</strain>
        <strain evidence="3">BECK_BZ164</strain>
        <strain evidence="2">BECK_BZ165</strain>
    </source>
</reference>
<evidence type="ECO:0000313" key="2">
    <source>
        <dbReference type="EMBL" id="VFJ76083.1"/>
    </source>
</evidence>
<protein>
    <recommendedName>
        <fullName evidence="4">PIN domain-containing protein</fullName>
    </recommendedName>
</protein>
<evidence type="ECO:0008006" key="4">
    <source>
        <dbReference type="Google" id="ProtNLM"/>
    </source>
</evidence>
<dbReference type="EMBL" id="CAADEZ010000340">
    <property type="protein sequence ID" value="VFJ63764.1"/>
    <property type="molecule type" value="Genomic_DNA"/>
</dbReference>
<gene>
    <name evidence="1" type="ORF">BECKFM1743A_GA0114220_103403</name>
    <name evidence="3" type="ORF">BECKFM1743B_GA0114221_103443</name>
    <name evidence="2" type="ORF">BECKFM1743C_GA0114222_109083</name>
</gene>
<name>A0A450WCT9_9GAMM</name>
<evidence type="ECO:0000313" key="1">
    <source>
        <dbReference type="EMBL" id="VFJ63764.1"/>
    </source>
</evidence>
<dbReference type="EMBL" id="CAADFA010000908">
    <property type="protein sequence ID" value="VFJ76083.1"/>
    <property type="molecule type" value="Genomic_DNA"/>
</dbReference>
<dbReference type="EMBL" id="CAADFL010000344">
    <property type="protein sequence ID" value="VFK14886.1"/>
    <property type="molecule type" value="Genomic_DNA"/>
</dbReference>
<proteinExistence type="predicted"/>
<sequence length="36" mass="4241">MRLLLDTSSFLWFIVGSERLDGKTRGLWKTLIMRLS</sequence>